<feature type="transmembrane region" description="Helical" evidence="2">
    <location>
        <begin position="12"/>
        <end position="30"/>
    </location>
</feature>
<accession>A0A0D7EEW9</accession>
<dbReference type="Pfam" id="PF10129">
    <property type="entry name" value="OpgC_C"/>
    <property type="match status" value="1"/>
</dbReference>
<gene>
    <name evidence="3" type="ORF">OO17_20590</name>
</gene>
<feature type="transmembrane region" description="Helical" evidence="2">
    <location>
        <begin position="36"/>
        <end position="57"/>
    </location>
</feature>
<feature type="region of interest" description="Disordered" evidence="1">
    <location>
        <begin position="63"/>
        <end position="92"/>
    </location>
</feature>
<organism evidence="3 4">
    <name type="scientific">Rhodopseudomonas palustris</name>
    <dbReference type="NCBI Taxonomy" id="1076"/>
    <lineage>
        <taxon>Bacteria</taxon>
        <taxon>Pseudomonadati</taxon>
        <taxon>Pseudomonadota</taxon>
        <taxon>Alphaproteobacteria</taxon>
        <taxon>Hyphomicrobiales</taxon>
        <taxon>Nitrobacteraceae</taxon>
        <taxon>Rhodopseudomonas</taxon>
    </lineage>
</organism>
<keyword evidence="2" id="KW-1133">Transmembrane helix</keyword>
<dbReference type="AlphaFoldDB" id="A0A0D7EEW9"/>
<dbReference type="PANTHER" id="PTHR38592:SF3">
    <property type="entry name" value="BLL4819 PROTEIN"/>
    <property type="match status" value="1"/>
</dbReference>
<dbReference type="RefSeq" id="WP_044415027.1">
    <property type="nucleotide sequence ID" value="NZ_JXXE01000435.1"/>
</dbReference>
<feature type="compositionally biased region" description="Pro residues" evidence="1">
    <location>
        <begin position="68"/>
        <end position="81"/>
    </location>
</feature>
<protein>
    <submittedName>
        <fullName evidence="3">Membrane protein</fullName>
    </submittedName>
</protein>
<evidence type="ECO:0000256" key="1">
    <source>
        <dbReference type="SAM" id="MobiDB-lite"/>
    </source>
</evidence>
<dbReference type="PANTHER" id="PTHR38592">
    <property type="entry name" value="BLL4819 PROTEIN"/>
    <property type="match status" value="1"/>
</dbReference>
<keyword evidence="2" id="KW-0472">Membrane</keyword>
<evidence type="ECO:0000256" key="2">
    <source>
        <dbReference type="SAM" id="Phobius"/>
    </source>
</evidence>
<proteinExistence type="predicted"/>
<feature type="non-terminal residue" evidence="3">
    <location>
        <position position="1"/>
    </location>
</feature>
<dbReference type="InterPro" id="IPR014550">
    <property type="entry name" value="UCP028704_OpgC"/>
</dbReference>
<feature type="compositionally biased region" description="Basic and acidic residues" evidence="1">
    <location>
        <begin position="83"/>
        <end position="92"/>
    </location>
</feature>
<sequence length="92" mass="10008">FDPVIKCGQQSLAVFCVGVFLSFVGHFELMMSSGSLAAQIFVSITGIAIMTLVAYYISWSKRQDKPLPRPAPVKSPDPAPAPERARVEADRP</sequence>
<keyword evidence="2" id="KW-0812">Transmembrane</keyword>
<reference evidence="3 4" key="1">
    <citation type="submission" date="2014-11" db="EMBL/GenBank/DDBJ databases">
        <title>Genomics and ecophysiology of heterotrophic nitrogen fixing bacteria isolated from estuarine surface water.</title>
        <authorList>
            <person name="Bentzon-Tilia M."/>
            <person name="Severin I."/>
            <person name="Hansen L.H."/>
            <person name="Riemann L."/>
        </authorList>
    </citation>
    <scope>NUCLEOTIDE SEQUENCE [LARGE SCALE GENOMIC DNA]</scope>
    <source>
        <strain evidence="3 4">BAL398</strain>
    </source>
</reference>
<comment type="caution">
    <text evidence="3">The sequence shown here is derived from an EMBL/GenBank/DDBJ whole genome shotgun (WGS) entry which is preliminary data.</text>
</comment>
<evidence type="ECO:0000313" key="4">
    <source>
        <dbReference type="Proteomes" id="UP000032515"/>
    </source>
</evidence>
<evidence type="ECO:0000313" key="3">
    <source>
        <dbReference type="EMBL" id="KIZ39349.1"/>
    </source>
</evidence>
<dbReference type="Proteomes" id="UP000032515">
    <property type="component" value="Unassembled WGS sequence"/>
</dbReference>
<name>A0A0D7EEW9_RHOPL</name>
<dbReference type="EMBL" id="JXXE01000435">
    <property type="protein sequence ID" value="KIZ39349.1"/>
    <property type="molecule type" value="Genomic_DNA"/>
</dbReference>
<dbReference type="PATRIC" id="fig|1076.23.peg.4780"/>